<comment type="caution">
    <text evidence="1">The sequence shown here is derived from an EMBL/GenBank/DDBJ whole genome shotgun (WGS) entry which is preliminary data.</text>
</comment>
<sequence length="27" mass="3372">MYRSYVPLQNLDAWYEAFNIKEETNYL</sequence>
<accession>A0ABT8D1Y6</accession>
<organism evidence="1 2">
    <name type="scientific">Paenimyroides ceti</name>
    <dbReference type="NCBI Taxonomy" id="395087"/>
    <lineage>
        <taxon>Bacteria</taxon>
        <taxon>Pseudomonadati</taxon>
        <taxon>Bacteroidota</taxon>
        <taxon>Flavobacteriia</taxon>
        <taxon>Flavobacteriales</taxon>
        <taxon>Flavobacteriaceae</taxon>
        <taxon>Paenimyroides</taxon>
    </lineage>
</organism>
<evidence type="ECO:0000313" key="2">
    <source>
        <dbReference type="Proteomes" id="UP001242368"/>
    </source>
</evidence>
<dbReference type="Proteomes" id="UP001242368">
    <property type="component" value="Unassembled WGS sequence"/>
</dbReference>
<protein>
    <submittedName>
        <fullName evidence="1">Uncharacterized protein</fullName>
    </submittedName>
</protein>
<proteinExistence type="predicted"/>
<gene>
    <name evidence="1" type="ORF">QW060_27570</name>
</gene>
<evidence type="ECO:0000313" key="1">
    <source>
        <dbReference type="EMBL" id="MDN3710550.1"/>
    </source>
</evidence>
<dbReference type="EMBL" id="JAUFQU010000095">
    <property type="protein sequence ID" value="MDN3710550.1"/>
    <property type="molecule type" value="Genomic_DNA"/>
</dbReference>
<name>A0ABT8D1Y6_9FLAO</name>
<reference evidence="2" key="1">
    <citation type="journal article" date="2019" name="Int. J. Syst. Evol. Microbiol.">
        <title>The Global Catalogue of Microorganisms (GCM) 10K type strain sequencing project: providing services to taxonomists for standard genome sequencing and annotation.</title>
        <authorList>
            <consortium name="The Broad Institute Genomics Platform"/>
            <consortium name="The Broad Institute Genome Sequencing Center for Infectious Disease"/>
            <person name="Wu L."/>
            <person name="Ma J."/>
        </authorList>
    </citation>
    <scope>NUCLEOTIDE SEQUENCE [LARGE SCALE GENOMIC DNA]</scope>
    <source>
        <strain evidence="2">CECT 7184</strain>
    </source>
</reference>
<keyword evidence="2" id="KW-1185">Reference proteome</keyword>
<dbReference type="RefSeq" id="WP_290365665.1">
    <property type="nucleotide sequence ID" value="NZ_JAUFQU010000095.1"/>
</dbReference>